<gene>
    <name evidence="10" type="ORF">GCM10022229_08710</name>
</gene>
<keyword evidence="4 5" id="KW-0413">Isomerase</keyword>
<dbReference type="Pfam" id="PF01346">
    <property type="entry name" value="FKBP_N"/>
    <property type="match status" value="2"/>
</dbReference>
<evidence type="ECO:0000256" key="8">
    <source>
        <dbReference type="SAM" id="SignalP"/>
    </source>
</evidence>
<dbReference type="SUPFAM" id="SSF54534">
    <property type="entry name" value="FKBP-like"/>
    <property type="match status" value="1"/>
</dbReference>
<dbReference type="InterPro" id="IPR001179">
    <property type="entry name" value="PPIase_FKBP_dom"/>
</dbReference>
<dbReference type="EC" id="5.2.1.8" evidence="6"/>
<accession>A0ABP7M8E3</accession>
<dbReference type="InterPro" id="IPR000774">
    <property type="entry name" value="PPIase_FKBP_N"/>
</dbReference>
<dbReference type="Gene3D" id="1.10.287.460">
    <property type="entry name" value="Peptidyl-prolyl cis-trans isomerase, FKBP-type, N-terminal domain"/>
    <property type="match status" value="2"/>
</dbReference>
<dbReference type="RefSeq" id="WP_344758729.1">
    <property type="nucleotide sequence ID" value="NZ_BAAAZU010000004.1"/>
</dbReference>
<dbReference type="InterPro" id="IPR046357">
    <property type="entry name" value="PPIase_dom_sf"/>
</dbReference>
<evidence type="ECO:0000256" key="2">
    <source>
        <dbReference type="ARBA" id="ARBA00006577"/>
    </source>
</evidence>
<feature type="region of interest" description="Disordered" evidence="7">
    <location>
        <begin position="91"/>
        <end position="115"/>
    </location>
</feature>
<feature type="chain" id="PRO_5045400034" description="Peptidyl-prolyl cis-trans isomerase" evidence="8">
    <location>
        <begin position="23"/>
        <end position="313"/>
    </location>
</feature>
<dbReference type="PANTHER" id="PTHR43811:SF57">
    <property type="entry name" value="FKBP-TYPE PEPTIDYL-PROLYL CIS-TRANS ISOMERASE FKPA-RELATED"/>
    <property type="match status" value="1"/>
</dbReference>
<dbReference type="PANTHER" id="PTHR43811">
    <property type="entry name" value="FKBP-TYPE PEPTIDYL-PROLYL CIS-TRANS ISOMERASE FKPA"/>
    <property type="match status" value="1"/>
</dbReference>
<evidence type="ECO:0000313" key="11">
    <source>
        <dbReference type="Proteomes" id="UP001501727"/>
    </source>
</evidence>
<keyword evidence="3 5" id="KW-0697">Rotamase</keyword>
<organism evidence="10 11">
    <name type="scientific">Luteimonas lutimaris</name>
    <dbReference type="NCBI Taxonomy" id="698645"/>
    <lineage>
        <taxon>Bacteria</taxon>
        <taxon>Pseudomonadati</taxon>
        <taxon>Pseudomonadota</taxon>
        <taxon>Gammaproteobacteria</taxon>
        <taxon>Lysobacterales</taxon>
        <taxon>Lysobacteraceae</taxon>
        <taxon>Luteimonas</taxon>
    </lineage>
</organism>
<evidence type="ECO:0000256" key="5">
    <source>
        <dbReference type="PROSITE-ProRule" id="PRU00277"/>
    </source>
</evidence>
<dbReference type="InterPro" id="IPR036944">
    <property type="entry name" value="PPIase_FKBP_N_sf"/>
</dbReference>
<dbReference type="EMBL" id="BAAAZU010000004">
    <property type="protein sequence ID" value="GAA3917587.1"/>
    <property type="molecule type" value="Genomic_DNA"/>
</dbReference>
<evidence type="ECO:0000256" key="6">
    <source>
        <dbReference type="RuleBase" id="RU003915"/>
    </source>
</evidence>
<dbReference type="PROSITE" id="PS50059">
    <property type="entry name" value="FKBP_PPIASE"/>
    <property type="match status" value="1"/>
</dbReference>
<sequence length="313" mass="32908">MKSLLRAIAALSIIAAMIPAAAALAQDKQALSGERDKASYMVGMDVAKSLAPAAEDMDLAAFERAVRNSFDGGEPLISEQDAAETGQALMQRVAARSGRPVPGQPPGSQPPTVDKGKVGLLVGADIGRSLAPVKEEIDLPVVMQALKTTLAGGKTLLSDAEADAIRTAFGQRVQASAKARAEQAGIRNAAEGEKFLAANRSVKGVFVTPSGLQYMVLRQGSGPRPHPSDRVRVNYRGTLLDGSVFDTSEQHGGPAEFGLNQVIPGWTEGVSMMPVGAKYRFWIPGDLAYGAKGNDSIEPNSTLVFDVELLDIL</sequence>
<keyword evidence="8" id="KW-0732">Signal</keyword>
<evidence type="ECO:0000313" key="10">
    <source>
        <dbReference type="EMBL" id="GAA3917587.1"/>
    </source>
</evidence>
<dbReference type="GO" id="GO:0016853">
    <property type="term" value="F:isomerase activity"/>
    <property type="evidence" value="ECO:0007669"/>
    <property type="project" value="UniProtKB-KW"/>
</dbReference>
<protein>
    <recommendedName>
        <fullName evidence="6">Peptidyl-prolyl cis-trans isomerase</fullName>
        <ecNumber evidence="6">5.2.1.8</ecNumber>
    </recommendedName>
</protein>
<evidence type="ECO:0000256" key="4">
    <source>
        <dbReference type="ARBA" id="ARBA00023235"/>
    </source>
</evidence>
<dbReference type="Pfam" id="PF00254">
    <property type="entry name" value="FKBP_C"/>
    <property type="match status" value="1"/>
</dbReference>
<name>A0ABP7M8E3_9GAMM</name>
<proteinExistence type="inferred from homology"/>
<evidence type="ECO:0000256" key="3">
    <source>
        <dbReference type="ARBA" id="ARBA00023110"/>
    </source>
</evidence>
<evidence type="ECO:0000259" key="9">
    <source>
        <dbReference type="PROSITE" id="PS50059"/>
    </source>
</evidence>
<feature type="signal peptide" evidence="8">
    <location>
        <begin position="1"/>
        <end position="22"/>
    </location>
</feature>
<comment type="caution">
    <text evidence="10">The sequence shown here is derived from an EMBL/GenBank/DDBJ whole genome shotgun (WGS) entry which is preliminary data.</text>
</comment>
<reference evidence="11" key="1">
    <citation type="journal article" date="2019" name="Int. J. Syst. Evol. Microbiol.">
        <title>The Global Catalogue of Microorganisms (GCM) 10K type strain sequencing project: providing services to taxonomists for standard genome sequencing and annotation.</title>
        <authorList>
            <consortium name="The Broad Institute Genomics Platform"/>
            <consortium name="The Broad Institute Genome Sequencing Center for Infectious Disease"/>
            <person name="Wu L."/>
            <person name="Ma J."/>
        </authorList>
    </citation>
    <scope>NUCLEOTIDE SEQUENCE [LARGE SCALE GENOMIC DNA]</scope>
    <source>
        <strain evidence="11">JCM 16916</strain>
    </source>
</reference>
<comment type="similarity">
    <text evidence="2 6">Belongs to the FKBP-type PPIase family.</text>
</comment>
<dbReference type="Gene3D" id="3.10.50.40">
    <property type="match status" value="1"/>
</dbReference>
<comment type="catalytic activity">
    <reaction evidence="1 5 6">
        <text>[protein]-peptidylproline (omega=180) = [protein]-peptidylproline (omega=0)</text>
        <dbReference type="Rhea" id="RHEA:16237"/>
        <dbReference type="Rhea" id="RHEA-COMP:10747"/>
        <dbReference type="Rhea" id="RHEA-COMP:10748"/>
        <dbReference type="ChEBI" id="CHEBI:83833"/>
        <dbReference type="ChEBI" id="CHEBI:83834"/>
        <dbReference type="EC" id="5.2.1.8"/>
    </reaction>
</comment>
<evidence type="ECO:0000256" key="1">
    <source>
        <dbReference type="ARBA" id="ARBA00000971"/>
    </source>
</evidence>
<evidence type="ECO:0000256" key="7">
    <source>
        <dbReference type="SAM" id="MobiDB-lite"/>
    </source>
</evidence>
<dbReference type="Proteomes" id="UP001501727">
    <property type="component" value="Unassembled WGS sequence"/>
</dbReference>
<feature type="domain" description="PPIase FKBP-type" evidence="9">
    <location>
        <begin position="228"/>
        <end position="313"/>
    </location>
</feature>
<keyword evidence="11" id="KW-1185">Reference proteome</keyword>